<evidence type="ECO:0000313" key="1">
    <source>
        <dbReference type="EMBL" id="KAI3372202.1"/>
    </source>
</evidence>
<proteinExistence type="predicted"/>
<comment type="caution">
    <text evidence="1">The sequence shown here is derived from an EMBL/GenBank/DDBJ whole genome shotgun (WGS) entry which is preliminary data.</text>
</comment>
<evidence type="ECO:0000313" key="2">
    <source>
        <dbReference type="Proteomes" id="UP000831701"/>
    </source>
</evidence>
<name>A0ACB8WY09_9TELE</name>
<organism evidence="1 2">
    <name type="scientific">Scortum barcoo</name>
    <name type="common">barcoo grunter</name>
    <dbReference type="NCBI Taxonomy" id="214431"/>
    <lineage>
        <taxon>Eukaryota</taxon>
        <taxon>Metazoa</taxon>
        <taxon>Chordata</taxon>
        <taxon>Craniata</taxon>
        <taxon>Vertebrata</taxon>
        <taxon>Euteleostomi</taxon>
        <taxon>Actinopterygii</taxon>
        <taxon>Neopterygii</taxon>
        <taxon>Teleostei</taxon>
        <taxon>Neoteleostei</taxon>
        <taxon>Acanthomorphata</taxon>
        <taxon>Eupercaria</taxon>
        <taxon>Centrarchiformes</taxon>
        <taxon>Terapontoidei</taxon>
        <taxon>Terapontidae</taxon>
        <taxon>Scortum</taxon>
    </lineage>
</organism>
<reference evidence="1" key="1">
    <citation type="submission" date="2022-04" db="EMBL/GenBank/DDBJ databases">
        <title>Jade perch genome.</title>
        <authorList>
            <person name="Chao B."/>
        </authorList>
    </citation>
    <scope>NUCLEOTIDE SEQUENCE</scope>
    <source>
        <strain evidence="1">CB-2022</strain>
    </source>
</reference>
<sequence length="848" mass="95670">MCREAELNSDSQSNQNNQILICGKCGIGFHQQCHVPPVEGGISLSPWFCRRCVFALAVRKGGALKKGPIAKALSAMKQVLPYDLDSLDWDSQHRTNQQQCYCYCGGPGEWYLKMLQCFRCQQWFHEACTQCLQESMMFGDRFYLFLCSACNKGSEYVRRLSLRWVDVVHLVLYNLSVSSKKKYFELDEILTFVSANWEYLQLGKLSNTPPAERGQHLLDALNKYKSKFLCGKEIKKRKCIFRLRTRVPPNPPSKLFPERTQSDGGRGCKKGVVRNSTSAERRKRKSKWLLEDAIPNNELSCTWTSNHHMANIFDFTLDELQSLKSSSSRTVSIDQDSTDASTSGSATTSASYHFRRRVGSRKRKLHSNSYSQWANRSEAGEELGGEEPSGMGREVHSHAHAPSDSSHFLSDSSHIPSDSSHLHSSISSYFGVAGRLTNGERYQVLARRVTPQGTVHPLLLAERAETCTVWLLRYTLHVTSEPPNPAHKVTMATGVMMSLLTSAAAQTADPNDAPDHLQLELIELQCDSEWRSRHQQLSLVNFYRQLEKGRCVMRRLRCGSQDSLLSAGCVSSLELSMDQSVIIKPVHSSLLGQDYCFEVTTSTGTKCFSCRSAAERDKWMENLRRAVHPNKDNSRRLENVLTVWVVEAKDLPAKKRYFCELCLDDSLYARTSCKLKTDNIFWGERFDFSSLPSISAVTLHLYKDTDRKRKKDKSSYVGLVNIPVATVTGRQLVEKWYAVSTPSTSRGKSSVPTVRIKARYQSIVILPMEQYKEFAEYISSNYLLLCNTLEASISLRAKEELAAVLVHILHSTGKAKVISLRKACGFQLLGTSLSVKYSLANCARYILT</sequence>
<accession>A0ACB8WY09</accession>
<gene>
    <name evidence="1" type="ORF">L3Q82_007047</name>
</gene>
<dbReference type="EMBL" id="CM041535">
    <property type="protein sequence ID" value="KAI3372202.1"/>
    <property type="molecule type" value="Genomic_DNA"/>
</dbReference>
<dbReference type="Proteomes" id="UP000831701">
    <property type="component" value="Chromosome 5"/>
</dbReference>
<keyword evidence="2" id="KW-1185">Reference proteome</keyword>
<protein>
    <submittedName>
        <fullName evidence="1">Uncharacterized protein</fullName>
    </submittedName>
</protein>